<keyword evidence="1" id="KW-1133">Transmembrane helix</keyword>
<name>A0A382A9B9_9ZZZZ</name>
<accession>A0A382A9B9</accession>
<dbReference type="AlphaFoldDB" id="A0A382A9B9"/>
<evidence type="ECO:0008006" key="3">
    <source>
        <dbReference type="Google" id="ProtNLM"/>
    </source>
</evidence>
<organism evidence="2">
    <name type="scientific">marine metagenome</name>
    <dbReference type="NCBI Taxonomy" id="408172"/>
    <lineage>
        <taxon>unclassified sequences</taxon>
        <taxon>metagenomes</taxon>
        <taxon>ecological metagenomes</taxon>
    </lineage>
</organism>
<protein>
    <recommendedName>
        <fullName evidence="3">DUF4149 domain-containing protein</fullName>
    </recommendedName>
</protein>
<keyword evidence="1" id="KW-0812">Transmembrane</keyword>
<gene>
    <name evidence="2" type="ORF">METZ01_LOCUS150989</name>
</gene>
<sequence>MDPIPLTQQDWKELHLIVNNIWLMLVCALSFSGNMLLAHAIIPSLVESGSVSKYWKILRIIFYMGGFGSAVLYIGLAVWAIIAGDVLNKFWPNFWI</sequence>
<feature type="transmembrane region" description="Helical" evidence="1">
    <location>
        <begin position="57"/>
        <end position="82"/>
    </location>
</feature>
<keyword evidence="1" id="KW-0472">Membrane</keyword>
<evidence type="ECO:0000256" key="1">
    <source>
        <dbReference type="SAM" id="Phobius"/>
    </source>
</evidence>
<proteinExistence type="predicted"/>
<reference evidence="2" key="1">
    <citation type="submission" date="2018-05" db="EMBL/GenBank/DDBJ databases">
        <authorList>
            <person name="Lanie J.A."/>
            <person name="Ng W.-L."/>
            <person name="Kazmierczak K.M."/>
            <person name="Andrzejewski T.M."/>
            <person name="Davidsen T.M."/>
            <person name="Wayne K.J."/>
            <person name="Tettelin H."/>
            <person name="Glass J.I."/>
            <person name="Rusch D."/>
            <person name="Podicherti R."/>
            <person name="Tsui H.-C.T."/>
            <person name="Winkler M.E."/>
        </authorList>
    </citation>
    <scope>NUCLEOTIDE SEQUENCE</scope>
</reference>
<feature type="transmembrane region" description="Helical" evidence="1">
    <location>
        <begin position="20"/>
        <end position="45"/>
    </location>
</feature>
<dbReference type="EMBL" id="UINC01024465">
    <property type="protein sequence ID" value="SVA98135.1"/>
    <property type="molecule type" value="Genomic_DNA"/>
</dbReference>
<evidence type="ECO:0000313" key="2">
    <source>
        <dbReference type="EMBL" id="SVA98135.1"/>
    </source>
</evidence>